<feature type="transmembrane region" description="Helical" evidence="2">
    <location>
        <begin position="44"/>
        <end position="65"/>
    </location>
</feature>
<comment type="caution">
    <text evidence="3">The sequence shown here is derived from an EMBL/GenBank/DDBJ whole genome shotgun (WGS) entry which is preliminary data.</text>
</comment>
<sequence length="495" mass="52864">MDPFDKKLADHIRDVFDDYSEDGAAEGWQELRKKYPERDNRRPLVWWLSSAAAILVVGAATWLSIPVNSPVKKTGSETAATKYNQPSPAPGDSSAHIARGTVKTATLPAKEPGNMSTKTTERSALNKSTATGPVKIANAANRVRNKENTIIKPEEGHPDQVVKSPAASLPTSPDAIAGVRAQVQLPYLPGAPVTSAGAELSPGEFEKILGNRVASLDIIPAIPVANNSIQPAVVQPLTSVVVAHTRLQGTLDSARALPPLPPAIARTIKQPKFPFGIYAASFFSYANGSTSQLNLSAGITSDFKLSPRLKLSTGIGLARNDLSFERGVPQSSSNLFSTAANPAQLAQNGLYGNSGQSFYLALDSYDAHFIGLDLPVNLKYTFPQRKYQFFMSAGLSSYTFIDEKYVTSYSVITPGTNAGMAATNLPLQETVNKSFSTFDVAGTLNLSVGFGYPVGKKAGLSVEPFLKYPLKGMGYEKIPFGSGGVSLKFNFNRGK</sequence>
<keyword evidence="4" id="KW-1185">Reference proteome</keyword>
<evidence type="ECO:0000313" key="4">
    <source>
        <dbReference type="Proteomes" id="UP000451233"/>
    </source>
</evidence>
<feature type="region of interest" description="Disordered" evidence="1">
    <location>
        <begin position="73"/>
        <end position="126"/>
    </location>
</feature>
<evidence type="ECO:0008006" key="5">
    <source>
        <dbReference type="Google" id="ProtNLM"/>
    </source>
</evidence>
<organism evidence="3 4">
    <name type="scientific">Hufsiella ginkgonis</name>
    <dbReference type="NCBI Taxonomy" id="2695274"/>
    <lineage>
        <taxon>Bacteria</taxon>
        <taxon>Pseudomonadati</taxon>
        <taxon>Bacteroidota</taxon>
        <taxon>Sphingobacteriia</taxon>
        <taxon>Sphingobacteriales</taxon>
        <taxon>Sphingobacteriaceae</taxon>
        <taxon>Hufsiella</taxon>
    </lineage>
</organism>
<feature type="compositionally biased region" description="Polar residues" evidence="1">
    <location>
        <begin position="76"/>
        <end position="86"/>
    </location>
</feature>
<feature type="compositionally biased region" description="Polar residues" evidence="1">
    <location>
        <begin position="114"/>
        <end position="126"/>
    </location>
</feature>
<gene>
    <name evidence="3" type="ORF">GS398_09740</name>
</gene>
<evidence type="ECO:0000256" key="1">
    <source>
        <dbReference type="SAM" id="MobiDB-lite"/>
    </source>
</evidence>
<evidence type="ECO:0000256" key="2">
    <source>
        <dbReference type="SAM" id="Phobius"/>
    </source>
</evidence>
<proteinExistence type="predicted"/>
<protein>
    <recommendedName>
        <fullName evidence="5">Outer membrane beta-barrel protein</fullName>
    </recommendedName>
</protein>
<dbReference type="Proteomes" id="UP000451233">
    <property type="component" value="Unassembled WGS sequence"/>
</dbReference>
<dbReference type="AlphaFoldDB" id="A0A7K1XYG6"/>
<keyword evidence="2" id="KW-0472">Membrane</keyword>
<dbReference type="RefSeq" id="WP_160906571.1">
    <property type="nucleotide sequence ID" value="NZ_WVHS01000002.1"/>
</dbReference>
<dbReference type="EMBL" id="WVHS01000002">
    <property type="protein sequence ID" value="MXV15586.1"/>
    <property type="molecule type" value="Genomic_DNA"/>
</dbReference>
<name>A0A7K1XYG6_9SPHI</name>
<accession>A0A7K1XYG6</accession>
<reference evidence="3 4" key="1">
    <citation type="submission" date="2019-11" db="EMBL/GenBank/DDBJ databases">
        <title>Pedobacter sp. HMF7056 Genome sequencing and assembly.</title>
        <authorList>
            <person name="Kang H."/>
            <person name="Kim H."/>
            <person name="Joh K."/>
        </authorList>
    </citation>
    <scope>NUCLEOTIDE SEQUENCE [LARGE SCALE GENOMIC DNA]</scope>
    <source>
        <strain evidence="3 4">HMF7056</strain>
    </source>
</reference>
<keyword evidence="2" id="KW-0812">Transmembrane</keyword>
<evidence type="ECO:0000313" key="3">
    <source>
        <dbReference type="EMBL" id="MXV15586.1"/>
    </source>
</evidence>
<keyword evidence="2" id="KW-1133">Transmembrane helix</keyword>